<keyword evidence="2" id="KW-0560">Oxidoreductase</keyword>
<feature type="domain" description="Flavodoxin-like fold" evidence="3">
    <location>
        <begin position="2"/>
        <end position="198"/>
    </location>
</feature>
<evidence type="ECO:0000259" key="3">
    <source>
        <dbReference type="Pfam" id="PF02525"/>
    </source>
</evidence>
<gene>
    <name evidence="4" type="ORF">EQG49_03275</name>
</gene>
<dbReference type="PANTHER" id="PTHR10204:SF34">
    <property type="entry name" value="NAD(P)H DEHYDROGENASE [QUINONE] 1 ISOFORM 1"/>
    <property type="match status" value="1"/>
</dbReference>
<dbReference type="Pfam" id="PF02525">
    <property type="entry name" value="Flavodoxin_2"/>
    <property type="match status" value="1"/>
</dbReference>
<comment type="similarity">
    <text evidence="1">Belongs to the NAD(P)H dehydrogenase (quinone) family.</text>
</comment>
<dbReference type="InterPro" id="IPR029039">
    <property type="entry name" value="Flavoprotein-like_sf"/>
</dbReference>
<dbReference type="InterPro" id="IPR003680">
    <property type="entry name" value="Flavodoxin_fold"/>
</dbReference>
<protein>
    <submittedName>
        <fullName evidence="4">Flavodoxin family protein</fullName>
    </submittedName>
</protein>
<dbReference type="OrthoDB" id="9798454at2"/>
<proteinExistence type="inferred from homology"/>
<dbReference type="Gene3D" id="3.40.50.360">
    <property type="match status" value="1"/>
</dbReference>
<keyword evidence="5" id="KW-1185">Reference proteome</keyword>
<dbReference type="Proteomes" id="UP000292886">
    <property type="component" value="Chromosome"/>
</dbReference>
<reference evidence="5" key="1">
    <citation type="submission" date="2019-03" db="EMBL/GenBank/DDBJ databases">
        <title>Weissella sp. 26KH-42 Genome sequencing.</title>
        <authorList>
            <person name="Heo J."/>
            <person name="Kim S.-J."/>
            <person name="Kim J.-S."/>
            <person name="Hong S.-B."/>
            <person name="Kwon S.-W."/>
        </authorList>
    </citation>
    <scope>NUCLEOTIDE SEQUENCE [LARGE SCALE GENOMIC DNA]</scope>
    <source>
        <strain evidence="5">26KH-42</strain>
    </source>
</reference>
<dbReference type="PANTHER" id="PTHR10204">
    <property type="entry name" value="NAD P H OXIDOREDUCTASE-RELATED"/>
    <property type="match status" value="1"/>
</dbReference>
<dbReference type="InterPro" id="IPR051545">
    <property type="entry name" value="NAD(P)H_dehydrogenase_qn"/>
</dbReference>
<dbReference type="GO" id="GO:0003955">
    <property type="term" value="F:NAD(P)H dehydrogenase (quinone) activity"/>
    <property type="evidence" value="ECO:0007669"/>
    <property type="project" value="TreeGrafter"/>
</dbReference>
<evidence type="ECO:0000256" key="1">
    <source>
        <dbReference type="ARBA" id="ARBA00006252"/>
    </source>
</evidence>
<dbReference type="EMBL" id="CP037940">
    <property type="protein sequence ID" value="QBO35546.1"/>
    <property type="molecule type" value="Genomic_DNA"/>
</dbReference>
<dbReference type="AlphaFoldDB" id="A0A4P6YSC0"/>
<dbReference type="KEGG" id="wei:EQG49_03275"/>
<evidence type="ECO:0000256" key="2">
    <source>
        <dbReference type="ARBA" id="ARBA00023002"/>
    </source>
</evidence>
<organism evidence="4 5">
    <name type="scientific">Periweissella cryptocerci</name>
    <dbReference type="NCBI Taxonomy" id="2506420"/>
    <lineage>
        <taxon>Bacteria</taxon>
        <taxon>Bacillati</taxon>
        <taxon>Bacillota</taxon>
        <taxon>Bacilli</taxon>
        <taxon>Lactobacillales</taxon>
        <taxon>Lactobacillaceae</taxon>
        <taxon>Periweissella</taxon>
    </lineage>
</organism>
<dbReference type="RefSeq" id="WP_133362625.1">
    <property type="nucleotide sequence ID" value="NZ_CP037940.1"/>
</dbReference>
<dbReference type="SUPFAM" id="SSF52218">
    <property type="entry name" value="Flavoproteins"/>
    <property type="match status" value="1"/>
</dbReference>
<name>A0A4P6YSC0_9LACO</name>
<evidence type="ECO:0000313" key="5">
    <source>
        <dbReference type="Proteomes" id="UP000292886"/>
    </source>
</evidence>
<evidence type="ECO:0000313" key="4">
    <source>
        <dbReference type="EMBL" id="QBO35546.1"/>
    </source>
</evidence>
<accession>A0A4P6YSC0</accession>
<dbReference type="GO" id="GO:0005829">
    <property type="term" value="C:cytosol"/>
    <property type="evidence" value="ECO:0007669"/>
    <property type="project" value="TreeGrafter"/>
</dbReference>
<sequence>MKNILVIFDHPYTADSYDDIPHNRSWSAKVYHELFLREESLGNHVDLIDLHADHFNPVVSKAELQNWRTRAESNPQIQDYQQRITQADEIFFIMPMWWELMPAMTKGFIDRVFTKRFLLGDASQNRNHSNRLTNLKAVHLISVQGTPKIIYTLLYKNALSNALLKGLFKKMGFKGRLKWHAVDGDAPDKKRQVALNKLIAKLK</sequence>